<dbReference type="SUPFAM" id="SSF50729">
    <property type="entry name" value="PH domain-like"/>
    <property type="match status" value="1"/>
</dbReference>
<dbReference type="EMBL" id="NDIQ01000022">
    <property type="protein sequence ID" value="PRT55972.1"/>
    <property type="molecule type" value="Genomic_DNA"/>
</dbReference>
<proteinExistence type="predicted"/>
<reference evidence="2 3" key="1">
    <citation type="submission" date="2017-04" db="EMBL/GenBank/DDBJ databases">
        <title>Genome sequencing of [Candida] sorbophila.</title>
        <authorList>
            <person name="Ahn J.O."/>
        </authorList>
    </citation>
    <scope>NUCLEOTIDE SEQUENCE [LARGE SCALE GENOMIC DNA]</scope>
    <source>
        <strain evidence="2 3">DS02</strain>
    </source>
</reference>
<sequence length="239" mass="26716">MVFKHHQRPDVDMSEAKASPRLYWAEKPETGVESPPAYRQALFKSGPLQVKKEMSTPMKESSSRKWLPCHVSINGTQLVLISGKLLATTSILSLQYARVGLASDYTKVANCFRIRAEGQQYLFAASSLKEMLEWILALQIAIDLSLPIDLRSMPRLPSRRAALSYARSLEPTYHLERYISHAPICGTPKTPSGSINSRGCPPTTKDFWSLNNNDPWTGIIYYHGSFASVEQSGILPMKS</sequence>
<keyword evidence="3" id="KW-1185">Reference proteome</keyword>
<dbReference type="InterPro" id="IPR001849">
    <property type="entry name" value="PH_domain"/>
</dbReference>
<dbReference type="STRING" id="45607.A0A2T0FLW5"/>
<accession>A0A2T0FLW5</accession>
<dbReference type="RefSeq" id="XP_024665917.1">
    <property type="nucleotide sequence ID" value="XM_024810149.1"/>
</dbReference>
<name>A0A2T0FLW5_9ASCO</name>
<evidence type="ECO:0000313" key="3">
    <source>
        <dbReference type="Proteomes" id="UP000238350"/>
    </source>
</evidence>
<organism evidence="2 3">
    <name type="scientific">Wickerhamiella sorbophila</name>
    <dbReference type="NCBI Taxonomy" id="45607"/>
    <lineage>
        <taxon>Eukaryota</taxon>
        <taxon>Fungi</taxon>
        <taxon>Dikarya</taxon>
        <taxon>Ascomycota</taxon>
        <taxon>Saccharomycotina</taxon>
        <taxon>Dipodascomycetes</taxon>
        <taxon>Dipodascales</taxon>
        <taxon>Trichomonascaceae</taxon>
        <taxon>Wickerhamiella</taxon>
    </lineage>
</organism>
<dbReference type="PROSITE" id="PS50003">
    <property type="entry name" value="PH_DOMAIN"/>
    <property type="match status" value="1"/>
</dbReference>
<dbReference type="InterPro" id="IPR011993">
    <property type="entry name" value="PH-like_dom_sf"/>
</dbReference>
<feature type="domain" description="PH" evidence="1">
    <location>
        <begin position="41"/>
        <end position="143"/>
    </location>
</feature>
<dbReference type="OrthoDB" id="5865767at2759"/>
<gene>
    <name evidence="2" type="ORF">B9G98_03592</name>
</gene>
<dbReference type="Proteomes" id="UP000238350">
    <property type="component" value="Unassembled WGS sequence"/>
</dbReference>
<dbReference type="PANTHER" id="PTHR37283:SF1">
    <property type="entry name" value="PH DOMAIN-CONTAINING PROTEIN YHR131C"/>
    <property type="match status" value="1"/>
</dbReference>
<protein>
    <recommendedName>
        <fullName evidence="1">PH domain-containing protein</fullName>
    </recommendedName>
</protein>
<dbReference type="PANTHER" id="PTHR37283">
    <property type="entry name" value="PH DOMAIN-CONTAINING PROTEIN YHR131C"/>
    <property type="match status" value="1"/>
</dbReference>
<dbReference type="SMART" id="SM00233">
    <property type="entry name" value="PH"/>
    <property type="match status" value="1"/>
</dbReference>
<evidence type="ECO:0000259" key="1">
    <source>
        <dbReference type="PROSITE" id="PS50003"/>
    </source>
</evidence>
<dbReference type="GeneID" id="36517340"/>
<dbReference type="Gene3D" id="2.30.29.30">
    <property type="entry name" value="Pleckstrin-homology domain (PH domain)/Phosphotyrosine-binding domain (PTB)"/>
    <property type="match status" value="1"/>
</dbReference>
<dbReference type="AlphaFoldDB" id="A0A2T0FLW5"/>
<comment type="caution">
    <text evidence="2">The sequence shown here is derived from an EMBL/GenBank/DDBJ whole genome shotgun (WGS) entry which is preliminary data.</text>
</comment>
<dbReference type="Pfam" id="PF00169">
    <property type="entry name" value="PH"/>
    <property type="match status" value="1"/>
</dbReference>
<evidence type="ECO:0000313" key="2">
    <source>
        <dbReference type="EMBL" id="PRT55972.1"/>
    </source>
</evidence>